<evidence type="ECO:0000313" key="1">
    <source>
        <dbReference type="EMBL" id="EEU96178.1"/>
    </source>
</evidence>
<dbReference type="STRING" id="411483.FAEPRAA2165_02243"/>
<sequence length="42" mass="4831">MHQHPFGWEIYHFDTPEHLWTLRRTIFTGKTSAPTGLSCCAG</sequence>
<evidence type="ECO:0000313" key="2">
    <source>
        <dbReference type="Proteomes" id="UP000004619"/>
    </source>
</evidence>
<dbReference type="AlphaFoldDB" id="C7H7F9"/>
<accession>C7H7F9</accession>
<proteinExistence type="predicted"/>
<gene>
    <name evidence="1" type="ORF">FAEPRAA2165_02243</name>
</gene>
<organism evidence="1 2">
    <name type="scientific">Faecalibacterium duncaniae (strain DSM 17677 / JCM 31915 / A2-165)</name>
    <name type="common">Faecalibacterium prausnitzii</name>
    <dbReference type="NCBI Taxonomy" id="411483"/>
    <lineage>
        <taxon>Bacteria</taxon>
        <taxon>Bacillati</taxon>
        <taxon>Bacillota</taxon>
        <taxon>Clostridia</taxon>
        <taxon>Eubacteriales</taxon>
        <taxon>Oscillospiraceae</taxon>
        <taxon>Faecalibacterium</taxon>
    </lineage>
</organism>
<comment type="caution">
    <text evidence="1">The sequence shown here is derived from an EMBL/GenBank/DDBJ whole genome shotgun (WGS) entry which is preliminary data.</text>
</comment>
<reference evidence="1" key="1">
    <citation type="submission" date="2009-08" db="EMBL/GenBank/DDBJ databases">
        <authorList>
            <person name="Weinstock G."/>
            <person name="Sodergren E."/>
            <person name="Clifton S."/>
            <person name="Fulton L."/>
            <person name="Fulton B."/>
            <person name="Courtney L."/>
            <person name="Fronick C."/>
            <person name="Harrison M."/>
            <person name="Strong C."/>
            <person name="Farmer C."/>
            <person name="Delahaunty K."/>
            <person name="Markovic C."/>
            <person name="Hall O."/>
            <person name="Minx P."/>
            <person name="Tomlinson C."/>
            <person name="Mitreva M."/>
            <person name="Nelson J."/>
            <person name="Hou S."/>
            <person name="Wollam A."/>
            <person name="Pepin K.H."/>
            <person name="Johnson M."/>
            <person name="Bhonagiri V."/>
            <person name="Nash W.E."/>
            <person name="Warren W."/>
            <person name="Chinwalla A."/>
            <person name="Mardis E.R."/>
            <person name="Wilson R.K."/>
        </authorList>
    </citation>
    <scope>NUCLEOTIDE SEQUENCE [LARGE SCALE GENOMIC DNA]</scope>
    <source>
        <strain evidence="1">A2-165</strain>
    </source>
</reference>
<dbReference type="EMBL" id="ACOP02000059">
    <property type="protein sequence ID" value="EEU96178.1"/>
    <property type="molecule type" value="Genomic_DNA"/>
</dbReference>
<keyword evidence="2" id="KW-1185">Reference proteome</keyword>
<protein>
    <submittedName>
        <fullName evidence="1">Uncharacterized protein</fullName>
    </submittedName>
</protein>
<dbReference type="HOGENOM" id="CLU_3251801_0_0_9"/>
<name>C7H7F9_FAED2</name>
<dbReference type="Proteomes" id="UP000004619">
    <property type="component" value="Unassembled WGS sequence"/>
</dbReference>